<dbReference type="Proteomes" id="UP001345013">
    <property type="component" value="Unassembled WGS sequence"/>
</dbReference>
<sequence>MESVVSQQRKTQYGNETLAPMPIASQGMSIQDVIFARYAEIERLVHEVQELRLQSYAEPQGGAALCGQEAALNSTVGYTQGHLYQSTYVSGGTYLQGDVYRQIHIHQNNNIYQDGRARVRTLLESHESMSAGSSPPYELRNEQASEGKEYIDWPAD</sequence>
<proteinExistence type="predicted"/>
<dbReference type="EMBL" id="JAVRRG010000110">
    <property type="protein sequence ID" value="KAK5084923.1"/>
    <property type="molecule type" value="Genomic_DNA"/>
</dbReference>
<keyword evidence="3" id="KW-1185">Reference proteome</keyword>
<feature type="compositionally biased region" description="Basic and acidic residues" evidence="1">
    <location>
        <begin position="139"/>
        <end position="156"/>
    </location>
</feature>
<comment type="caution">
    <text evidence="2">The sequence shown here is derived from an EMBL/GenBank/DDBJ whole genome shotgun (WGS) entry which is preliminary data.</text>
</comment>
<accession>A0ABR0K4X6</accession>
<evidence type="ECO:0000313" key="2">
    <source>
        <dbReference type="EMBL" id="KAK5084923.1"/>
    </source>
</evidence>
<organism evidence="2 3">
    <name type="scientific">Lithohypha guttulata</name>
    <dbReference type="NCBI Taxonomy" id="1690604"/>
    <lineage>
        <taxon>Eukaryota</taxon>
        <taxon>Fungi</taxon>
        <taxon>Dikarya</taxon>
        <taxon>Ascomycota</taxon>
        <taxon>Pezizomycotina</taxon>
        <taxon>Eurotiomycetes</taxon>
        <taxon>Chaetothyriomycetidae</taxon>
        <taxon>Chaetothyriales</taxon>
        <taxon>Trichomeriaceae</taxon>
        <taxon>Lithohypha</taxon>
    </lineage>
</organism>
<protein>
    <submittedName>
        <fullName evidence="2">Uncharacterized protein</fullName>
    </submittedName>
</protein>
<feature type="region of interest" description="Disordered" evidence="1">
    <location>
        <begin position="125"/>
        <end position="156"/>
    </location>
</feature>
<evidence type="ECO:0000313" key="3">
    <source>
        <dbReference type="Proteomes" id="UP001345013"/>
    </source>
</evidence>
<evidence type="ECO:0000256" key="1">
    <source>
        <dbReference type="SAM" id="MobiDB-lite"/>
    </source>
</evidence>
<name>A0ABR0K4X6_9EURO</name>
<reference evidence="2 3" key="1">
    <citation type="submission" date="2023-08" db="EMBL/GenBank/DDBJ databases">
        <title>Black Yeasts Isolated from many extreme environments.</title>
        <authorList>
            <person name="Coleine C."/>
            <person name="Stajich J.E."/>
            <person name="Selbmann L."/>
        </authorList>
    </citation>
    <scope>NUCLEOTIDE SEQUENCE [LARGE SCALE GENOMIC DNA]</scope>
    <source>
        <strain evidence="2 3">CCFEE 5885</strain>
    </source>
</reference>
<gene>
    <name evidence="2" type="ORF">LTR24_007411</name>
</gene>